<protein>
    <submittedName>
        <fullName evidence="4">C-type lectin domain family 20 member A</fullName>
    </submittedName>
</protein>
<dbReference type="InterPro" id="IPR016186">
    <property type="entry name" value="C-type_lectin-like/link_sf"/>
</dbReference>
<evidence type="ECO:0000313" key="4">
    <source>
        <dbReference type="RefSeq" id="XP_029000000.1"/>
    </source>
</evidence>
<dbReference type="InterPro" id="IPR016187">
    <property type="entry name" value="CTDL_fold"/>
</dbReference>
<dbReference type="Gene3D" id="3.10.100.10">
    <property type="entry name" value="Mannose-Binding Protein A, subunit A"/>
    <property type="match status" value="2"/>
</dbReference>
<sequence length="248" mass="28653">MQGRVSSLFFFLLPELLRSKYSSLQITNVVPVFEPRSWAAAQRYCRQDYTDLASLLNTSQYSKVDPYEGWIGFFMTSSEEWKWSVDSDDLPASDVDWCLFKNLLTWEVDDCSQQHPFLCEDDRLILVQEATSWEEALRYCRALQAVGPTRARTTSAYDLVSLPDPINILLNVDAATQEVWVGLRFLADEWMWLSGDPVTIPDLPDCPDQNQRCGALDPNNSEWKTLDCSERRSFICSTYTKHSERKEF</sequence>
<dbReference type="SMART" id="SM00034">
    <property type="entry name" value="CLECT"/>
    <property type="match status" value="1"/>
</dbReference>
<feature type="domain" description="C-type lectin" evidence="2">
    <location>
        <begin position="34"/>
        <end position="120"/>
    </location>
</feature>
<feature type="chain" id="PRO_5028372038" evidence="1">
    <location>
        <begin position="20"/>
        <end position="248"/>
    </location>
</feature>
<dbReference type="RefSeq" id="XP_029000000.1">
    <property type="nucleotide sequence ID" value="XM_029144167.2"/>
</dbReference>
<dbReference type="OrthoDB" id="5858677at2759"/>
<gene>
    <name evidence="4" type="primary">LOC114852080</name>
</gene>
<reference evidence="4" key="1">
    <citation type="submission" date="2025-08" db="UniProtKB">
        <authorList>
            <consortium name="RefSeq"/>
        </authorList>
    </citation>
    <scope>IDENTIFICATION</scope>
</reference>
<feature type="domain" description="C-type lectin" evidence="2">
    <location>
        <begin position="126"/>
        <end position="237"/>
    </location>
</feature>
<organism evidence="3 4">
    <name type="scientific">Betta splendens</name>
    <name type="common">Siamese fighting fish</name>
    <dbReference type="NCBI Taxonomy" id="158456"/>
    <lineage>
        <taxon>Eukaryota</taxon>
        <taxon>Metazoa</taxon>
        <taxon>Chordata</taxon>
        <taxon>Craniata</taxon>
        <taxon>Vertebrata</taxon>
        <taxon>Euteleostomi</taxon>
        <taxon>Actinopterygii</taxon>
        <taxon>Neopterygii</taxon>
        <taxon>Teleostei</taxon>
        <taxon>Neoteleostei</taxon>
        <taxon>Acanthomorphata</taxon>
        <taxon>Anabantaria</taxon>
        <taxon>Anabantiformes</taxon>
        <taxon>Anabantoidei</taxon>
        <taxon>Osphronemidae</taxon>
        <taxon>Betta</taxon>
    </lineage>
</organism>
<dbReference type="PANTHER" id="PTHR45784">
    <property type="entry name" value="C-TYPE LECTIN DOMAIN FAMILY 20 MEMBER A-RELATED"/>
    <property type="match status" value="1"/>
</dbReference>
<dbReference type="PANTHER" id="PTHR45784:SF8">
    <property type="entry name" value="C-TYPE MANNOSE RECEPTOR 2-RELATED"/>
    <property type="match status" value="1"/>
</dbReference>
<evidence type="ECO:0000256" key="1">
    <source>
        <dbReference type="SAM" id="SignalP"/>
    </source>
</evidence>
<dbReference type="Pfam" id="PF00059">
    <property type="entry name" value="Lectin_C"/>
    <property type="match status" value="1"/>
</dbReference>
<name>A0A6P7M0F6_BETSP</name>
<dbReference type="PROSITE" id="PS50041">
    <property type="entry name" value="C_TYPE_LECTIN_2"/>
    <property type="match status" value="2"/>
</dbReference>
<proteinExistence type="predicted"/>
<evidence type="ECO:0000313" key="3">
    <source>
        <dbReference type="Proteomes" id="UP000515150"/>
    </source>
</evidence>
<dbReference type="GeneID" id="114852080"/>
<dbReference type="InParanoid" id="A0A6P7M0F6"/>
<keyword evidence="3" id="KW-1185">Reference proteome</keyword>
<dbReference type="InterPro" id="IPR001304">
    <property type="entry name" value="C-type_lectin-like"/>
</dbReference>
<dbReference type="SUPFAM" id="SSF56436">
    <property type="entry name" value="C-type lectin-like"/>
    <property type="match status" value="2"/>
</dbReference>
<accession>A0A6P7M0F6</accession>
<dbReference type="Proteomes" id="UP000515150">
    <property type="component" value="Chromosome 3"/>
</dbReference>
<dbReference type="AlphaFoldDB" id="A0A6P7M0F6"/>
<evidence type="ECO:0000259" key="2">
    <source>
        <dbReference type="PROSITE" id="PS50041"/>
    </source>
</evidence>
<feature type="signal peptide" evidence="1">
    <location>
        <begin position="1"/>
        <end position="19"/>
    </location>
</feature>
<keyword evidence="1" id="KW-0732">Signal</keyword>
<dbReference type="KEGG" id="bspl:114852080"/>